<dbReference type="InterPro" id="IPR036915">
    <property type="entry name" value="Cyclin-like_sf"/>
</dbReference>
<dbReference type="InterPro" id="IPR012104">
    <property type="entry name" value="PHO85_cyclin_1/2/9"/>
</dbReference>
<dbReference type="GO" id="GO:0005634">
    <property type="term" value="C:nucleus"/>
    <property type="evidence" value="ECO:0007669"/>
    <property type="project" value="TreeGrafter"/>
</dbReference>
<evidence type="ECO:0000259" key="2">
    <source>
        <dbReference type="Pfam" id="PF00134"/>
    </source>
</evidence>
<dbReference type="Proteomes" id="UP000308671">
    <property type="component" value="Unassembled WGS sequence"/>
</dbReference>
<proteinExistence type="predicted"/>
<dbReference type="Gene3D" id="1.10.472.10">
    <property type="entry name" value="Cyclin-like"/>
    <property type="match status" value="1"/>
</dbReference>
<dbReference type="GO" id="GO:0000307">
    <property type="term" value="C:cyclin-dependent protein kinase holoenzyme complex"/>
    <property type="evidence" value="ECO:0007669"/>
    <property type="project" value="TreeGrafter"/>
</dbReference>
<gene>
    <name evidence="3" type="ORF">BGAL_0319g00140</name>
</gene>
<dbReference type="GO" id="GO:0016538">
    <property type="term" value="F:cyclin-dependent protein serine/threonine kinase regulator activity"/>
    <property type="evidence" value="ECO:0007669"/>
    <property type="project" value="TreeGrafter"/>
</dbReference>
<name>A0A4S8QQD5_9HELO</name>
<feature type="domain" description="Cyclin N-terminal" evidence="2">
    <location>
        <begin position="71"/>
        <end position="174"/>
    </location>
</feature>
<sequence length="389" mass="43911">MSLNSNVPRTSNEVALGHFVFQTVSQDMINYLAQKAREVIQCEPTQICSSQGPSPPRTPPQEKRSASDLPSLERFITSLIKRSNVQVPTLMTSLVYLARLKKRLPPVAKGLRCTVHRIFLATLILSAKFLNDSSPKNKHWAEYSNVRGYPDFSFTRTEVNLMEKQLLQLLNWDLIVSSDDLYTHLEPFLTPIRFDLDRKQEQYRLREARLQAQREQEALAMQNMSFDPAGRYWIPTTEEKYMPYYGEQQSLFTAEDPYNHYSPPSSSEIPGLTRSGTADTLDAMSSSASSYISELSRSGTPLSSVSSYLDENDAMQCDTYSPSSAARDIVTVQVAGADGKLRPMLPYEIDNMAHHDSMAMAEEKRRAAKKSKGNFLTRYFGGQKNLSTA</sequence>
<dbReference type="InterPro" id="IPR006671">
    <property type="entry name" value="Cyclin_N"/>
</dbReference>
<evidence type="ECO:0000256" key="1">
    <source>
        <dbReference type="SAM" id="MobiDB-lite"/>
    </source>
</evidence>
<dbReference type="EMBL" id="PQXL01000319">
    <property type="protein sequence ID" value="THV47323.1"/>
    <property type="molecule type" value="Genomic_DNA"/>
</dbReference>
<dbReference type="OrthoDB" id="10250320at2759"/>
<dbReference type="CDD" id="cd20557">
    <property type="entry name" value="CYCLIN_ScPCL1-like"/>
    <property type="match status" value="1"/>
</dbReference>
<dbReference type="PIRSF" id="PIRSF016511">
    <property type="entry name" value="Cyclin_Pcl"/>
    <property type="match status" value="1"/>
</dbReference>
<organism evidence="3 4">
    <name type="scientific">Botrytis galanthina</name>
    <dbReference type="NCBI Taxonomy" id="278940"/>
    <lineage>
        <taxon>Eukaryota</taxon>
        <taxon>Fungi</taxon>
        <taxon>Dikarya</taxon>
        <taxon>Ascomycota</taxon>
        <taxon>Pezizomycotina</taxon>
        <taxon>Leotiomycetes</taxon>
        <taxon>Helotiales</taxon>
        <taxon>Sclerotiniaceae</taxon>
        <taxon>Botrytis</taxon>
    </lineage>
</organism>
<reference evidence="3 4" key="1">
    <citation type="submission" date="2017-12" db="EMBL/GenBank/DDBJ databases">
        <title>Comparative genomics of Botrytis spp.</title>
        <authorList>
            <person name="Valero-Jimenez C.A."/>
            <person name="Tapia P."/>
            <person name="Veloso J."/>
            <person name="Silva-Moreno E."/>
            <person name="Staats M."/>
            <person name="Valdes J.H."/>
            <person name="Van Kan J.A.L."/>
        </authorList>
    </citation>
    <scope>NUCLEOTIDE SEQUENCE [LARGE SCALE GENOMIC DNA]</scope>
    <source>
        <strain evidence="3 4">MUCL435</strain>
    </source>
</reference>
<protein>
    <recommendedName>
        <fullName evidence="2">Cyclin N-terminal domain-containing protein</fullName>
    </recommendedName>
</protein>
<dbReference type="GO" id="GO:0019901">
    <property type="term" value="F:protein kinase binding"/>
    <property type="evidence" value="ECO:0007669"/>
    <property type="project" value="InterPro"/>
</dbReference>
<evidence type="ECO:0000313" key="4">
    <source>
        <dbReference type="Proteomes" id="UP000308671"/>
    </source>
</evidence>
<dbReference type="PANTHER" id="PTHR15615:SF10">
    <property type="entry name" value="PHO85 CYCLIN-2-RELATED"/>
    <property type="match status" value="1"/>
</dbReference>
<evidence type="ECO:0000313" key="3">
    <source>
        <dbReference type="EMBL" id="THV47323.1"/>
    </source>
</evidence>
<dbReference type="GO" id="GO:0051726">
    <property type="term" value="P:regulation of cell cycle"/>
    <property type="evidence" value="ECO:0007669"/>
    <property type="project" value="InterPro"/>
</dbReference>
<dbReference type="InterPro" id="IPR013922">
    <property type="entry name" value="Cyclin_PHO80-like"/>
</dbReference>
<dbReference type="Pfam" id="PF00134">
    <property type="entry name" value="Cyclin_N"/>
    <property type="match status" value="1"/>
</dbReference>
<keyword evidence="4" id="KW-1185">Reference proteome</keyword>
<accession>A0A4S8QQD5</accession>
<comment type="caution">
    <text evidence="3">The sequence shown here is derived from an EMBL/GenBank/DDBJ whole genome shotgun (WGS) entry which is preliminary data.</text>
</comment>
<dbReference type="PANTHER" id="PTHR15615">
    <property type="match status" value="1"/>
</dbReference>
<dbReference type="SUPFAM" id="SSF47954">
    <property type="entry name" value="Cyclin-like"/>
    <property type="match status" value="1"/>
</dbReference>
<feature type="region of interest" description="Disordered" evidence="1">
    <location>
        <begin position="46"/>
        <end position="68"/>
    </location>
</feature>
<dbReference type="AlphaFoldDB" id="A0A4S8QQD5"/>